<feature type="chain" id="PRO_5042112350" description="Berberine/berberine-like domain-containing protein" evidence="3">
    <location>
        <begin position="17"/>
        <end position="151"/>
    </location>
</feature>
<feature type="signal peptide" evidence="3">
    <location>
        <begin position="1"/>
        <end position="16"/>
    </location>
</feature>
<dbReference type="Gene3D" id="3.40.462.20">
    <property type="match status" value="1"/>
</dbReference>
<dbReference type="GO" id="GO:0050660">
    <property type="term" value="F:flavin adenine dinucleotide binding"/>
    <property type="evidence" value="ECO:0007669"/>
    <property type="project" value="InterPro"/>
</dbReference>
<comment type="caution">
    <text evidence="5">The sequence shown here is derived from an EMBL/GenBank/DDBJ whole genome shotgun (WGS) entry which is preliminary data.</text>
</comment>
<accession>A0AAD4VYA2</accession>
<dbReference type="GO" id="GO:0016491">
    <property type="term" value="F:oxidoreductase activity"/>
    <property type="evidence" value="ECO:0007669"/>
    <property type="project" value="InterPro"/>
</dbReference>
<proteinExistence type="predicted"/>
<name>A0AAD4VYA2_PRUDU</name>
<dbReference type="EMBL" id="JAJFAZ020000004">
    <property type="protein sequence ID" value="KAI5332072.1"/>
    <property type="molecule type" value="Genomic_DNA"/>
</dbReference>
<gene>
    <name evidence="5" type="ORF">L3X38_022200</name>
</gene>
<keyword evidence="3" id="KW-0732">Signal</keyword>
<evidence type="ECO:0000259" key="4">
    <source>
        <dbReference type="Pfam" id="PF08031"/>
    </source>
</evidence>
<keyword evidence="6" id="KW-1185">Reference proteome</keyword>
<dbReference type="Gene3D" id="3.30.465.10">
    <property type="match status" value="1"/>
</dbReference>
<dbReference type="AlphaFoldDB" id="A0AAD4VYA2"/>
<organism evidence="5 6">
    <name type="scientific">Prunus dulcis</name>
    <name type="common">Almond</name>
    <name type="synonym">Amygdalus dulcis</name>
    <dbReference type="NCBI Taxonomy" id="3755"/>
    <lineage>
        <taxon>Eukaryota</taxon>
        <taxon>Viridiplantae</taxon>
        <taxon>Streptophyta</taxon>
        <taxon>Embryophyta</taxon>
        <taxon>Tracheophyta</taxon>
        <taxon>Spermatophyta</taxon>
        <taxon>Magnoliopsida</taxon>
        <taxon>eudicotyledons</taxon>
        <taxon>Gunneridae</taxon>
        <taxon>Pentapetalae</taxon>
        <taxon>rosids</taxon>
        <taxon>fabids</taxon>
        <taxon>Rosales</taxon>
        <taxon>Rosaceae</taxon>
        <taxon>Amygdaloideae</taxon>
        <taxon>Amygdaleae</taxon>
        <taxon>Prunus</taxon>
    </lineage>
</organism>
<keyword evidence="1" id="KW-0285">Flavoprotein</keyword>
<evidence type="ECO:0000256" key="3">
    <source>
        <dbReference type="SAM" id="SignalP"/>
    </source>
</evidence>
<dbReference type="Pfam" id="PF08031">
    <property type="entry name" value="BBE"/>
    <property type="match status" value="1"/>
</dbReference>
<protein>
    <recommendedName>
        <fullName evidence="4">Berberine/berberine-like domain-containing protein</fullName>
    </recommendedName>
</protein>
<evidence type="ECO:0000256" key="2">
    <source>
        <dbReference type="ARBA" id="ARBA00022827"/>
    </source>
</evidence>
<evidence type="ECO:0000313" key="5">
    <source>
        <dbReference type="EMBL" id="KAI5332072.1"/>
    </source>
</evidence>
<keyword evidence="2" id="KW-0274">FAD</keyword>
<dbReference type="PANTHER" id="PTHR32448">
    <property type="entry name" value="OS08G0158400 PROTEIN"/>
    <property type="match status" value="1"/>
</dbReference>
<sequence length="151" mass="17371">MSLMLGLLMSMAEFSAESPWEKNSYGLSEEDEARSLQSFWPYKKYLVTWDDDKETEKHISWMRRVYAYMASNVSKSPRAAYLNYRDLDLGRNHDANTSYALASIWGLKYFKSNFRRLVHVKTLVGPDAEYSGLYNGNCRILDALIALLGCA</sequence>
<reference evidence="5 6" key="1">
    <citation type="journal article" date="2022" name="G3 (Bethesda)">
        <title>Whole-genome sequence and methylome profiling of the almond [Prunus dulcis (Mill.) D.A. Webb] cultivar 'Nonpareil'.</title>
        <authorList>
            <person name="D'Amico-Willman K.M."/>
            <person name="Ouma W.Z."/>
            <person name="Meulia T."/>
            <person name="Sideli G.M."/>
            <person name="Gradziel T.M."/>
            <person name="Fresnedo-Ramirez J."/>
        </authorList>
    </citation>
    <scope>NUCLEOTIDE SEQUENCE [LARGE SCALE GENOMIC DNA]</scope>
    <source>
        <strain evidence="5">Clone GOH B32 T37-40</strain>
    </source>
</reference>
<dbReference type="InterPro" id="IPR016169">
    <property type="entry name" value="FAD-bd_PCMH_sub2"/>
</dbReference>
<evidence type="ECO:0000256" key="1">
    <source>
        <dbReference type="ARBA" id="ARBA00022630"/>
    </source>
</evidence>
<feature type="domain" description="Berberine/berberine-like" evidence="4">
    <location>
        <begin position="80"/>
        <end position="126"/>
    </location>
</feature>
<evidence type="ECO:0000313" key="6">
    <source>
        <dbReference type="Proteomes" id="UP001054821"/>
    </source>
</evidence>
<dbReference type="InterPro" id="IPR012951">
    <property type="entry name" value="BBE"/>
</dbReference>
<dbReference type="Proteomes" id="UP001054821">
    <property type="component" value="Chromosome 4"/>
</dbReference>